<organism evidence="1 4">
    <name type="scientific">Bradyrhizobium zhengyangense</name>
    <dbReference type="NCBI Taxonomy" id="2911009"/>
    <lineage>
        <taxon>Bacteria</taxon>
        <taxon>Pseudomonadati</taxon>
        <taxon>Pseudomonadota</taxon>
        <taxon>Alphaproteobacteria</taxon>
        <taxon>Hyphomicrobiales</taxon>
        <taxon>Nitrobacteraceae</taxon>
        <taxon>Bradyrhizobium</taxon>
    </lineage>
</organism>
<dbReference type="AlphaFoldDB" id="A0A9X1U7U0"/>
<protein>
    <submittedName>
        <fullName evidence="1">Uncharacterized protein</fullName>
    </submittedName>
</protein>
<dbReference type="Proteomes" id="UP001139054">
    <property type="component" value="Unassembled WGS sequence"/>
</dbReference>
<reference evidence="1" key="1">
    <citation type="submission" date="2022-01" db="EMBL/GenBank/DDBJ databases">
        <title>Genome sequnece data of strain Bradyrhizobium sp. nov.</title>
        <authorList>
            <person name="Zhang J."/>
        </authorList>
    </citation>
    <scope>NUCLEOTIDE SEQUENCE</scope>
    <source>
        <strain evidence="2">WYCCWR 12774</strain>
        <strain evidence="1">WYCCWR 13023</strain>
    </source>
</reference>
<evidence type="ECO:0000313" key="3">
    <source>
        <dbReference type="Proteomes" id="UP001139012"/>
    </source>
</evidence>
<accession>A0A9X1U7U0</accession>
<gene>
    <name evidence="2" type="ORF">L6637_25230</name>
    <name evidence="1" type="ORF">L6654_16790</name>
</gene>
<dbReference type="EMBL" id="JAKLTY010000009">
    <property type="protein sequence ID" value="MCG2628290.1"/>
    <property type="molecule type" value="Genomic_DNA"/>
</dbReference>
<dbReference type="EMBL" id="JAKLUA010000009">
    <property type="protein sequence ID" value="MCG2670276.1"/>
    <property type="molecule type" value="Genomic_DNA"/>
</dbReference>
<dbReference type="Proteomes" id="UP001139012">
    <property type="component" value="Unassembled WGS sequence"/>
</dbReference>
<sequence>MAGLLDFCKFFLATCVDQVNFMAGLLEPEELLRRMEIWTEEETRAKRLPKGSWPLLREAVMAGEYARGPARGLTGYKERQARAVLNSLIEKGYLVSSTTRSPVKLGFPTAVVDRWFPTLYQPTA</sequence>
<proteinExistence type="predicted"/>
<dbReference type="RefSeq" id="WP_188637391.1">
    <property type="nucleotide sequence ID" value="NZ_JAKLTY010000009.1"/>
</dbReference>
<comment type="caution">
    <text evidence="1">The sequence shown here is derived from an EMBL/GenBank/DDBJ whole genome shotgun (WGS) entry which is preliminary data.</text>
</comment>
<evidence type="ECO:0000313" key="1">
    <source>
        <dbReference type="EMBL" id="MCG2628290.1"/>
    </source>
</evidence>
<name>A0A9X1U7U0_9BRAD</name>
<evidence type="ECO:0000313" key="4">
    <source>
        <dbReference type="Proteomes" id="UP001139054"/>
    </source>
</evidence>
<evidence type="ECO:0000313" key="2">
    <source>
        <dbReference type="EMBL" id="MCG2670276.1"/>
    </source>
</evidence>
<keyword evidence="3" id="KW-1185">Reference proteome</keyword>